<dbReference type="PROSITE" id="PS52016">
    <property type="entry name" value="TONB_DEPENDENT_REC_3"/>
    <property type="match status" value="1"/>
</dbReference>
<evidence type="ECO:0000256" key="2">
    <source>
        <dbReference type="ARBA" id="ARBA00022448"/>
    </source>
</evidence>
<keyword evidence="16" id="KW-1185">Reference proteome</keyword>
<dbReference type="RefSeq" id="WP_345162931.1">
    <property type="nucleotide sequence ID" value="NZ_BAABHC010000039.1"/>
</dbReference>
<dbReference type="SUPFAM" id="SSF56935">
    <property type="entry name" value="Porins"/>
    <property type="match status" value="1"/>
</dbReference>
<comment type="subcellular location">
    <subcellularLocation>
        <location evidence="1 10">Cell outer membrane</location>
        <topology evidence="1 10">Multi-pass membrane protein</topology>
    </subcellularLocation>
</comment>
<feature type="domain" description="TonB-dependent receptor plug" evidence="14">
    <location>
        <begin position="118"/>
        <end position="250"/>
    </location>
</feature>
<evidence type="ECO:0000256" key="3">
    <source>
        <dbReference type="ARBA" id="ARBA00022452"/>
    </source>
</evidence>
<name>A0ABP8M4F0_9BACT</name>
<feature type="chain" id="PRO_5045594179" evidence="12">
    <location>
        <begin position="22"/>
        <end position="1053"/>
    </location>
</feature>
<dbReference type="SUPFAM" id="SSF49464">
    <property type="entry name" value="Carboxypeptidase regulatory domain-like"/>
    <property type="match status" value="1"/>
</dbReference>
<dbReference type="Proteomes" id="UP001500552">
    <property type="component" value="Unassembled WGS sequence"/>
</dbReference>
<feature type="domain" description="TonB-dependent receptor-like beta-barrel" evidence="13">
    <location>
        <begin position="437"/>
        <end position="879"/>
    </location>
</feature>
<reference evidence="16" key="1">
    <citation type="journal article" date="2019" name="Int. J. Syst. Evol. Microbiol.">
        <title>The Global Catalogue of Microorganisms (GCM) 10K type strain sequencing project: providing services to taxonomists for standard genome sequencing and annotation.</title>
        <authorList>
            <consortium name="The Broad Institute Genomics Platform"/>
            <consortium name="The Broad Institute Genome Sequencing Center for Infectious Disease"/>
            <person name="Wu L."/>
            <person name="Ma J."/>
        </authorList>
    </citation>
    <scope>NUCLEOTIDE SEQUENCE [LARGE SCALE GENOMIC DNA]</scope>
    <source>
        <strain evidence="16">JCM 17926</strain>
    </source>
</reference>
<evidence type="ECO:0000256" key="12">
    <source>
        <dbReference type="SAM" id="SignalP"/>
    </source>
</evidence>
<keyword evidence="8" id="KW-0675">Receptor</keyword>
<dbReference type="NCBIfam" id="TIGR04057">
    <property type="entry name" value="SusC_RagA_signa"/>
    <property type="match status" value="1"/>
</dbReference>
<dbReference type="InterPro" id="IPR023996">
    <property type="entry name" value="TonB-dep_OMP_SusC/RagA"/>
</dbReference>
<evidence type="ECO:0000313" key="15">
    <source>
        <dbReference type="EMBL" id="GAA4444316.1"/>
    </source>
</evidence>
<dbReference type="Pfam" id="PF00593">
    <property type="entry name" value="TonB_dep_Rec_b-barrel"/>
    <property type="match status" value="1"/>
</dbReference>
<keyword evidence="9 10" id="KW-0998">Cell outer membrane</keyword>
<comment type="similarity">
    <text evidence="10 11">Belongs to the TonB-dependent receptor family.</text>
</comment>
<keyword evidence="3 10" id="KW-1134">Transmembrane beta strand</keyword>
<dbReference type="EMBL" id="BAABHC010000039">
    <property type="protein sequence ID" value="GAA4444316.1"/>
    <property type="molecule type" value="Genomic_DNA"/>
</dbReference>
<organism evidence="15 16">
    <name type="scientific">Pontibacter saemangeumensis</name>
    <dbReference type="NCBI Taxonomy" id="1084525"/>
    <lineage>
        <taxon>Bacteria</taxon>
        <taxon>Pseudomonadati</taxon>
        <taxon>Bacteroidota</taxon>
        <taxon>Cytophagia</taxon>
        <taxon>Cytophagales</taxon>
        <taxon>Hymenobacteraceae</taxon>
        <taxon>Pontibacter</taxon>
    </lineage>
</organism>
<keyword evidence="4 10" id="KW-0812">Transmembrane</keyword>
<dbReference type="InterPro" id="IPR000531">
    <property type="entry name" value="Beta-barrel_TonB"/>
</dbReference>
<dbReference type="InterPro" id="IPR036942">
    <property type="entry name" value="Beta-barrel_TonB_sf"/>
</dbReference>
<dbReference type="NCBIfam" id="TIGR04056">
    <property type="entry name" value="OMP_RagA_SusC"/>
    <property type="match status" value="1"/>
</dbReference>
<sequence length="1053" mass="115349">MKKLLLVSFALVFVFMQQAWAQGRTISGTVTDQATGQGLPGVAVIVQGTTLGATTGVDGEYTISVPAEANTLVFRFIGYSTVERSIGNASTIDVEMSVDAEQLQEVVVTALGRQEEERTLGYATQQVGAEQITQGRERSVMNALQGKVAGVNIQSQGGGPGSSTRVVIRGAKSISQSNQALFVIDGIPVDNSSFGSGTNASSSNRDDNLNMGVDVGNRANDINPDDIESVNILKGPAAAALYGARAANGVIMITTKSGRDTNKKAEISFLSSYTIEDVLRYPEMQNRYGQGFFGAPDLLENTSWGPVFTGEVLPWGQIVNGQQRFKPYVALKDNIEEFYEYGSNWTNTLSVSGGGENATYYTSYSNTQQEGVVPGTEYDRNSLAFKGTAKLANKFTSNISLTYTKSGGDFALTGQGNSVFNQLIQTPRDIPVRELEDLDNPFNDEAGFYSPYTINPYWSIQNQTFKNDVDRLFGNVTIGYEIIPSLNVTYRIGTDFYTDRRKQFMAIRDVEGQNESNNDNGMYAERQIYYRETNSDLIVTYNRDLTEELNVELLVGNNINQRLNDDLLATADALANNEYQSLSNIVGTPLTISYRDMRRLIGIYGSAKFGFRNYLWLELTGRNDWSSTLPIDDNSFFYPSVNLAFDAAEAFGLAESSPVNFAKLRANYANVGNDALPYSTQSVFVSGNISDGFAGTDLNFPFAGLPGFEVSNVIGNSVLKPENTSSWEVGADMRFFSERLRIDAAYYDSKSTDQIINVPLSYATGFGSAFLNAATVRNKGFELLVGGIPIETNDFSWDVSVNYTKNDNEVEDVYGGNEISLGGLASAALVITEGKPYGTFKAEDILRDPQGRIVVNAATGRPRTAPEQTYQGSIQNDWTGGLVNTLRYKGLRMSVVFDTRQGGKMYSRTRGTQRFAGTAPETLYNDRQPYIIPNSVVEVAPGEYAENTTPLTNDNLYDYWGNLPEGTNIIDASFTKLREVSLSYKLPAAITEKTFFGNIEVGVSGRNLVLWTPDENTYIDPEMNSLGNGNLQGYDFSSSPSTRSWGGNIRVTF</sequence>
<comment type="caution">
    <text evidence="15">The sequence shown here is derived from an EMBL/GenBank/DDBJ whole genome shotgun (WGS) entry which is preliminary data.</text>
</comment>
<dbReference type="Pfam" id="PF13715">
    <property type="entry name" value="CarbopepD_reg_2"/>
    <property type="match status" value="1"/>
</dbReference>
<accession>A0ABP8M4F0</accession>
<evidence type="ECO:0000256" key="1">
    <source>
        <dbReference type="ARBA" id="ARBA00004571"/>
    </source>
</evidence>
<dbReference type="InterPro" id="IPR023997">
    <property type="entry name" value="TonB-dep_OMP_SusC/RagA_CS"/>
</dbReference>
<evidence type="ECO:0000256" key="10">
    <source>
        <dbReference type="PROSITE-ProRule" id="PRU01360"/>
    </source>
</evidence>
<keyword evidence="6 11" id="KW-0798">TonB box</keyword>
<keyword evidence="2 10" id="KW-0813">Transport</keyword>
<evidence type="ECO:0000313" key="16">
    <source>
        <dbReference type="Proteomes" id="UP001500552"/>
    </source>
</evidence>
<dbReference type="InterPro" id="IPR039426">
    <property type="entry name" value="TonB-dep_rcpt-like"/>
</dbReference>
<dbReference type="InterPro" id="IPR037066">
    <property type="entry name" value="Plug_dom_sf"/>
</dbReference>
<dbReference type="InterPro" id="IPR012910">
    <property type="entry name" value="Plug_dom"/>
</dbReference>
<protein>
    <submittedName>
        <fullName evidence="15">SusC/RagA family TonB-linked outer membrane protein</fullName>
    </submittedName>
</protein>
<dbReference type="Gene3D" id="2.170.130.10">
    <property type="entry name" value="TonB-dependent receptor, plug domain"/>
    <property type="match status" value="1"/>
</dbReference>
<evidence type="ECO:0000256" key="7">
    <source>
        <dbReference type="ARBA" id="ARBA00023136"/>
    </source>
</evidence>
<feature type="signal peptide" evidence="12">
    <location>
        <begin position="1"/>
        <end position="21"/>
    </location>
</feature>
<dbReference type="Pfam" id="PF07715">
    <property type="entry name" value="Plug"/>
    <property type="match status" value="1"/>
</dbReference>
<dbReference type="InterPro" id="IPR008969">
    <property type="entry name" value="CarboxyPept-like_regulatory"/>
</dbReference>
<keyword evidence="5 12" id="KW-0732">Signal</keyword>
<gene>
    <name evidence="15" type="ORF">GCM10023188_46150</name>
</gene>
<evidence type="ECO:0000256" key="9">
    <source>
        <dbReference type="ARBA" id="ARBA00023237"/>
    </source>
</evidence>
<proteinExistence type="inferred from homology"/>
<evidence type="ECO:0000256" key="11">
    <source>
        <dbReference type="RuleBase" id="RU003357"/>
    </source>
</evidence>
<evidence type="ECO:0000256" key="6">
    <source>
        <dbReference type="ARBA" id="ARBA00023077"/>
    </source>
</evidence>
<evidence type="ECO:0000259" key="13">
    <source>
        <dbReference type="Pfam" id="PF00593"/>
    </source>
</evidence>
<dbReference type="Gene3D" id="2.60.40.1120">
    <property type="entry name" value="Carboxypeptidase-like, regulatory domain"/>
    <property type="match status" value="1"/>
</dbReference>
<dbReference type="Gene3D" id="2.40.170.20">
    <property type="entry name" value="TonB-dependent receptor, beta-barrel domain"/>
    <property type="match status" value="1"/>
</dbReference>
<evidence type="ECO:0000256" key="8">
    <source>
        <dbReference type="ARBA" id="ARBA00023170"/>
    </source>
</evidence>
<dbReference type="PANTHER" id="PTHR30069">
    <property type="entry name" value="TONB-DEPENDENT OUTER MEMBRANE RECEPTOR"/>
    <property type="match status" value="1"/>
</dbReference>
<evidence type="ECO:0000256" key="4">
    <source>
        <dbReference type="ARBA" id="ARBA00022692"/>
    </source>
</evidence>
<evidence type="ECO:0000259" key="14">
    <source>
        <dbReference type="Pfam" id="PF07715"/>
    </source>
</evidence>
<evidence type="ECO:0000256" key="5">
    <source>
        <dbReference type="ARBA" id="ARBA00022729"/>
    </source>
</evidence>
<keyword evidence="7 10" id="KW-0472">Membrane</keyword>
<dbReference type="PANTHER" id="PTHR30069:SF29">
    <property type="entry name" value="HEMOGLOBIN AND HEMOGLOBIN-HAPTOGLOBIN-BINDING PROTEIN 1-RELATED"/>
    <property type="match status" value="1"/>
</dbReference>